<dbReference type="KEGG" id="ngv:CDO52_16555"/>
<dbReference type="EMBL" id="CP022753">
    <property type="protein sequence ID" value="ASU84186.1"/>
    <property type="molecule type" value="Genomic_DNA"/>
</dbReference>
<feature type="region of interest" description="Disordered" evidence="1">
    <location>
        <begin position="1"/>
        <end position="25"/>
    </location>
</feature>
<dbReference type="InterPro" id="IPR023214">
    <property type="entry name" value="HAD_sf"/>
</dbReference>
<dbReference type="AlphaFoldDB" id="A0A223S7U5"/>
<dbReference type="SUPFAM" id="SSF55729">
    <property type="entry name" value="Acyl-CoA N-acyltransferases (Nat)"/>
    <property type="match status" value="1"/>
</dbReference>
<dbReference type="InterPro" id="IPR016181">
    <property type="entry name" value="Acyl_CoA_acyltransferase"/>
</dbReference>
<dbReference type="Gene3D" id="3.40.50.1000">
    <property type="entry name" value="HAD superfamily/HAD-like"/>
    <property type="match status" value="1"/>
</dbReference>
<feature type="compositionally biased region" description="Low complexity" evidence="1">
    <location>
        <begin position="11"/>
        <end position="23"/>
    </location>
</feature>
<proteinExistence type="predicted"/>
<dbReference type="Gene3D" id="3.40.630.30">
    <property type="match status" value="1"/>
</dbReference>
<dbReference type="InterPro" id="IPR010033">
    <property type="entry name" value="HAD_SF_ppase_IIIC"/>
</dbReference>
<evidence type="ECO:0000256" key="1">
    <source>
        <dbReference type="SAM" id="MobiDB-lite"/>
    </source>
</evidence>
<dbReference type="RefSeq" id="WP_017617826.1">
    <property type="nucleotide sequence ID" value="NZ_ANBG01000109.1"/>
</dbReference>
<accession>A0A223S7U5</accession>
<dbReference type="OrthoDB" id="323926at2"/>
<evidence type="ECO:0000313" key="3">
    <source>
        <dbReference type="Proteomes" id="UP000215005"/>
    </source>
</evidence>
<organism evidence="2 3">
    <name type="scientific">Nocardiopsis gilva YIM 90087</name>
    <dbReference type="NCBI Taxonomy" id="1235441"/>
    <lineage>
        <taxon>Bacteria</taxon>
        <taxon>Bacillati</taxon>
        <taxon>Actinomycetota</taxon>
        <taxon>Actinomycetes</taxon>
        <taxon>Streptosporangiales</taxon>
        <taxon>Nocardiopsidaceae</taxon>
        <taxon>Nocardiopsis</taxon>
    </lineage>
</organism>
<evidence type="ECO:0008006" key="4">
    <source>
        <dbReference type="Google" id="ProtNLM"/>
    </source>
</evidence>
<dbReference type="InterPro" id="IPR010037">
    <property type="entry name" value="FkbH_domain"/>
</dbReference>
<gene>
    <name evidence="2" type="ORF">CDO52_16555</name>
</gene>
<dbReference type="NCBIfam" id="TIGR01686">
    <property type="entry name" value="FkbH"/>
    <property type="match status" value="1"/>
</dbReference>
<dbReference type="InterPro" id="IPR036412">
    <property type="entry name" value="HAD-like_sf"/>
</dbReference>
<dbReference type="SUPFAM" id="SSF56784">
    <property type="entry name" value="HAD-like"/>
    <property type="match status" value="1"/>
</dbReference>
<name>A0A223S7U5_9ACTN</name>
<reference evidence="2 3" key="1">
    <citation type="submission" date="2017-08" db="EMBL/GenBank/DDBJ databases">
        <title>The complete genome sequence of Nocardiopsis gilva YIM 90087.</title>
        <authorList>
            <person name="Yin M."/>
            <person name="Tang S."/>
        </authorList>
    </citation>
    <scope>NUCLEOTIDE SEQUENCE [LARGE SCALE GENOMIC DNA]</scope>
    <source>
        <strain evidence="2 3">YIM 90087</strain>
    </source>
</reference>
<protein>
    <recommendedName>
        <fullName evidence="4">N-acetyltransferase domain-containing protein</fullName>
    </recommendedName>
</protein>
<keyword evidence="3" id="KW-1185">Reference proteome</keyword>
<dbReference type="Proteomes" id="UP000215005">
    <property type="component" value="Chromosome"/>
</dbReference>
<sequence length="371" mass="41561">MSTNQTEPVVGTASAGAGGAHAPAKPRQGRVKCVVWDLDNTVWDGTLLEDGQVIPRPEVVEAIRTLDGRGILNSIASRNDPDAAMERLTAFGLSEYFLYPQIGWNPKSSSIATIAQRLNLGIDAMAFVDDQPFELAEVEFTHPEVVCVEVTELEEALERPELVPRFITDESRLRRRMYQSGIEREQVEQEFVGTNEDFLASLRMTFTVSAAHEEDLKRAEELTVRTNQLNSTGHTFSYDELDAFRSSPDHLLLVADLEDRFGPYGKIGLALVEKGVEHWRLRLMLMSCRVMARGVGSVLLNHVMWLARDNGVGLRADFIETGRNRQMYVTYKFAGFREVLRDGARTVLEADLARVQEPPEHLTFRGVPDVG</sequence>
<evidence type="ECO:0000313" key="2">
    <source>
        <dbReference type="EMBL" id="ASU84186.1"/>
    </source>
</evidence>
<dbReference type="NCBIfam" id="TIGR01681">
    <property type="entry name" value="HAD-SF-IIIC"/>
    <property type="match status" value="1"/>
</dbReference>